<comment type="caution">
    <text evidence="1">The sequence shown here is derived from an EMBL/GenBank/DDBJ whole genome shotgun (WGS) entry which is preliminary data.</text>
</comment>
<dbReference type="GO" id="GO:0005634">
    <property type="term" value="C:nucleus"/>
    <property type="evidence" value="ECO:0007669"/>
    <property type="project" value="TreeGrafter"/>
</dbReference>
<dbReference type="GO" id="GO:0000209">
    <property type="term" value="P:protein polyubiquitination"/>
    <property type="evidence" value="ECO:0007669"/>
    <property type="project" value="TreeGrafter"/>
</dbReference>
<protein>
    <recommendedName>
        <fullName evidence="3">Ubiquitin-conjugating enzyme E2-binding protein</fullName>
    </recommendedName>
</protein>
<dbReference type="EMBL" id="PUHW01000222">
    <property type="protein sequence ID" value="KAG0687739.1"/>
    <property type="molecule type" value="Genomic_DNA"/>
</dbReference>
<name>A0A9P7BFK2_9ASCO</name>
<reference evidence="1" key="1">
    <citation type="submission" date="2020-11" db="EMBL/GenBank/DDBJ databases">
        <title>Kefir isolates.</title>
        <authorList>
            <person name="Marcisauskas S."/>
            <person name="Kim Y."/>
            <person name="Blasche S."/>
        </authorList>
    </citation>
    <scope>NUCLEOTIDE SEQUENCE</scope>
    <source>
        <strain evidence="1">Olga-1</strain>
    </source>
</reference>
<proteinExistence type="predicted"/>
<dbReference type="PANTHER" id="PTHR31531">
    <property type="entry name" value="E3 UBIQUITIN-PROTEIN LIGASE E3D FAMILY MEMBER"/>
    <property type="match status" value="1"/>
</dbReference>
<dbReference type="PANTHER" id="PTHR31531:SF2">
    <property type="entry name" value="E3 UBIQUITIN-PROTEIN LIGASE E3D"/>
    <property type="match status" value="1"/>
</dbReference>
<gene>
    <name evidence="1" type="ORF">C6P40_001940</name>
</gene>
<accession>A0A9P7BFK2</accession>
<dbReference type="GO" id="GO:0031624">
    <property type="term" value="F:ubiquitin conjugating enzyme binding"/>
    <property type="evidence" value="ECO:0007669"/>
    <property type="project" value="TreeGrafter"/>
</dbReference>
<dbReference type="GO" id="GO:0005829">
    <property type="term" value="C:cytosol"/>
    <property type="evidence" value="ECO:0007669"/>
    <property type="project" value="TreeGrafter"/>
</dbReference>
<dbReference type="AlphaFoldDB" id="A0A9P7BFK2"/>
<dbReference type="GO" id="GO:0030332">
    <property type="term" value="F:cyclin binding"/>
    <property type="evidence" value="ECO:0007669"/>
    <property type="project" value="TreeGrafter"/>
</dbReference>
<dbReference type="GO" id="GO:0051865">
    <property type="term" value="P:protein autoubiquitination"/>
    <property type="evidence" value="ECO:0007669"/>
    <property type="project" value="TreeGrafter"/>
</dbReference>
<evidence type="ECO:0008006" key="3">
    <source>
        <dbReference type="Google" id="ProtNLM"/>
    </source>
</evidence>
<keyword evidence="2" id="KW-1185">Reference proteome</keyword>
<dbReference type="InterPro" id="IPR019193">
    <property type="entry name" value="UBQ-conj_enz_E2-bd_prot"/>
</dbReference>
<dbReference type="GO" id="GO:0000151">
    <property type="term" value="C:ubiquitin ligase complex"/>
    <property type="evidence" value="ECO:0007669"/>
    <property type="project" value="TreeGrafter"/>
</dbReference>
<dbReference type="Proteomes" id="UP000697127">
    <property type="component" value="Unassembled WGS sequence"/>
</dbReference>
<evidence type="ECO:0000313" key="1">
    <source>
        <dbReference type="EMBL" id="KAG0687739.1"/>
    </source>
</evidence>
<organism evidence="1 2">
    <name type="scientific">Pichia californica</name>
    <dbReference type="NCBI Taxonomy" id="460514"/>
    <lineage>
        <taxon>Eukaryota</taxon>
        <taxon>Fungi</taxon>
        <taxon>Dikarya</taxon>
        <taxon>Ascomycota</taxon>
        <taxon>Saccharomycotina</taxon>
        <taxon>Pichiomycetes</taxon>
        <taxon>Pichiales</taxon>
        <taxon>Pichiaceae</taxon>
        <taxon>Pichia</taxon>
    </lineage>
</organism>
<dbReference type="Pfam" id="PF09814">
    <property type="entry name" value="HECT_2"/>
    <property type="match status" value="1"/>
</dbReference>
<dbReference type="GO" id="GO:0061630">
    <property type="term" value="F:ubiquitin protein ligase activity"/>
    <property type="evidence" value="ECO:0007669"/>
    <property type="project" value="TreeGrafter"/>
</dbReference>
<sequence>MTIEYFAEYLPRLKTTSIQINIPKEDIKTFKINNDSIILNSKILIKLPKIIDCFKIKETISKIGNNETNIRIQNLNNLEILIKDSSEFFLQDQYQWNIKNFQKDKFDYNEIKCNKCKKKLIELNEIKIFLPMPSELWYEMLDFWHCNKPNINNENDKNIGLLKKFNQLKPNFKNIIIGSYYFLINPEDWVDNILIDDSSSKELKCLNCNEIIGEFDENIGNFKILKWKLNLDNEEFKSYSFITLKIIEEMNFTGNRIFNLINEINGKIDKKFQIWCFGLGINIKLNKIGFLNNCLKIMYKESNDKIKNDILIEYDKPFKDFLNLIIMINK</sequence>
<dbReference type="GO" id="GO:0006513">
    <property type="term" value="P:protein monoubiquitination"/>
    <property type="evidence" value="ECO:0007669"/>
    <property type="project" value="TreeGrafter"/>
</dbReference>
<dbReference type="GO" id="GO:0043161">
    <property type="term" value="P:proteasome-mediated ubiquitin-dependent protein catabolic process"/>
    <property type="evidence" value="ECO:0007669"/>
    <property type="project" value="TreeGrafter"/>
</dbReference>
<evidence type="ECO:0000313" key="2">
    <source>
        <dbReference type="Proteomes" id="UP000697127"/>
    </source>
</evidence>